<gene>
    <name evidence="1" type="ORF">BpHYR1_046068</name>
</gene>
<comment type="caution">
    <text evidence="1">The sequence shown here is derived from an EMBL/GenBank/DDBJ whole genome shotgun (WGS) entry which is preliminary data.</text>
</comment>
<evidence type="ECO:0000313" key="1">
    <source>
        <dbReference type="EMBL" id="RNA38199.1"/>
    </source>
</evidence>
<reference evidence="1 2" key="1">
    <citation type="journal article" date="2018" name="Sci. Rep.">
        <title>Genomic signatures of local adaptation to the degree of environmental predictability in rotifers.</title>
        <authorList>
            <person name="Franch-Gras L."/>
            <person name="Hahn C."/>
            <person name="Garcia-Roger E.M."/>
            <person name="Carmona M.J."/>
            <person name="Serra M."/>
            <person name="Gomez A."/>
        </authorList>
    </citation>
    <scope>NUCLEOTIDE SEQUENCE [LARGE SCALE GENOMIC DNA]</scope>
    <source>
        <strain evidence="1">HYR1</strain>
    </source>
</reference>
<accession>A0A3M7SR51</accession>
<protein>
    <submittedName>
        <fullName evidence="1">Uncharacterized protein</fullName>
    </submittedName>
</protein>
<sequence>MCILPIFSGDEIEWVSLITTISVFRSASNNLNRGSKFKEKKTGTANNIGKTKSVLIYQFLRP</sequence>
<keyword evidence="2" id="KW-1185">Reference proteome</keyword>
<name>A0A3M7SR51_BRAPC</name>
<proteinExistence type="predicted"/>
<dbReference type="EMBL" id="REGN01000908">
    <property type="protein sequence ID" value="RNA38199.1"/>
    <property type="molecule type" value="Genomic_DNA"/>
</dbReference>
<dbReference type="Proteomes" id="UP000276133">
    <property type="component" value="Unassembled WGS sequence"/>
</dbReference>
<dbReference type="AlphaFoldDB" id="A0A3M7SR51"/>
<evidence type="ECO:0000313" key="2">
    <source>
        <dbReference type="Proteomes" id="UP000276133"/>
    </source>
</evidence>
<organism evidence="1 2">
    <name type="scientific">Brachionus plicatilis</name>
    <name type="common">Marine rotifer</name>
    <name type="synonym">Brachionus muelleri</name>
    <dbReference type="NCBI Taxonomy" id="10195"/>
    <lineage>
        <taxon>Eukaryota</taxon>
        <taxon>Metazoa</taxon>
        <taxon>Spiralia</taxon>
        <taxon>Gnathifera</taxon>
        <taxon>Rotifera</taxon>
        <taxon>Eurotatoria</taxon>
        <taxon>Monogononta</taxon>
        <taxon>Pseudotrocha</taxon>
        <taxon>Ploima</taxon>
        <taxon>Brachionidae</taxon>
        <taxon>Brachionus</taxon>
    </lineage>
</organism>